<feature type="coiled-coil region" evidence="1">
    <location>
        <begin position="117"/>
        <end position="144"/>
    </location>
</feature>
<gene>
    <name evidence="3" type="ORF">LK09_16760</name>
</gene>
<evidence type="ECO:0000256" key="1">
    <source>
        <dbReference type="SAM" id="Coils"/>
    </source>
</evidence>
<feature type="transmembrane region" description="Helical" evidence="2">
    <location>
        <begin position="6"/>
        <end position="29"/>
    </location>
</feature>
<organism evidence="3 4">
    <name type="scientific">Microbacterium mangrovi</name>
    <dbReference type="NCBI Taxonomy" id="1348253"/>
    <lineage>
        <taxon>Bacteria</taxon>
        <taxon>Bacillati</taxon>
        <taxon>Actinomycetota</taxon>
        <taxon>Actinomycetes</taxon>
        <taxon>Micrococcales</taxon>
        <taxon>Microbacteriaceae</taxon>
        <taxon>Microbacterium</taxon>
    </lineage>
</organism>
<evidence type="ECO:0000313" key="3">
    <source>
        <dbReference type="EMBL" id="KHK96010.1"/>
    </source>
</evidence>
<dbReference type="EMBL" id="JTDK01000017">
    <property type="protein sequence ID" value="KHK96010.1"/>
    <property type="molecule type" value="Genomic_DNA"/>
</dbReference>
<evidence type="ECO:0000313" key="4">
    <source>
        <dbReference type="Proteomes" id="UP000031030"/>
    </source>
</evidence>
<name>A0A0B1ZXQ7_9MICO</name>
<accession>A0A0B1ZXQ7</accession>
<dbReference type="Proteomes" id="UP000031030">
    <property type="component" value="Unassembled WGS sequence"/>
</dbReference>
<dbReference type="STRING" id="1348253.LK09_16760"/>
<keyword evidence="4" id="KW-1185">Reference proteome</keyword>
<dbReference type="AlphaFoldDB" id="A0A0B1ZXQ7"/>
<keyword evidence="2" id="KW-0812">Transmembrane</keyword>
<proteinExistence type="predicted"/>
<reference evidence="3 4" key="1">
    <citation type="submission" date="2014-11" db="EMBL/GenBank/DDBJ databases">
        <title>Genome sequence of Microbacterium mangrovi MUSC 115(T).</title>
        <authorList>
            <person name="Lee L.-H."/>
        </authorList>
    </citation>
    <scope>NUCLEOTIDE SEQUENCE [LARGE SCALE GENOMIC DNA]</scope>
    <source>
        <strain evidence="3 4">MUSC 115</strain>
    </source>
</reference>
<sequence length="415" mass="43583">MDTVLGWVIPAVVVFGGTAVLAMLIGWAVRASRRSPRARASADRARTDAGAALVRLDDELGDFDIDVTLAGSMYGGDAPPVLRHAKMSAQHVRDQAFGSFAELDDPALVPVERERRAKDVLARVTKALAELDAARAQYARWTAEHRSAGDEVAAVRARLTAVQRQLGDPGALVASLRGRFDPSECADAEAAAARTQAALAEASARLDTAERGAADPTRNALPDLAAAERALRDAQDAARRLDQSAERLTAASDSVAAQFADARSAVRQAAALREQLEPDAAVRLGTAIARASAELDAVEPDSARRPMHAVDRIARIRDGLDLATGDARSAQQRLRGAQTALPGTLATAAAAVSRAEGVAATAGADARARLALAQRALGDAQRGTDAMTALDAARRAIRHAEDAEALANYDRLGRR</sequence>
<keyword evidence="2" id="KW-1133">Transmembrane helix</keyword>
<dbReference type="OrthoDB" id="5070431at2"/>
<protein>
    <submittedName>
        <fullName evidence="3">Uncharacterized protein</fullName>
    </submittedName>
</protein>
<keyword evidence="2" id="KW-0472">Membrane</keyword>
<comment type="caution">
    <text evidence="3">The sequence shown here is derived from an EMBL/GenBank/DDBJ whole genome shotgun (WGS) entry which is preliminary data.</text>
</comment>
<evidence type="ECO:0000256" key="2">
    <source>
        <dbReference type="SAM" id="Phobius"/>
    </source>
</evidence>
<keyword evidence="1" id="KW-0175">Coiled coil</keyword>
<feature type="coiled-coil region" evidence="1">
    <location>
        <begin position="185"/>
        <end position="251"/>
    </location>
</feature>
<dbReference type="RefSeq" id="WP_039402153.1">
    <property type="nucleotide sequence ID" value="NZ_JTDK01000017.1"/>
</dbReference>